<dbReference type="Proteomes" id="UP000039865">
    <property type="component" value="Unassembled WGS sequence"/>
</dbReference>
<dbReference type="EMBL" id="CCKQ01011594">
    <property type="protein sequence ID" value="CDW83168.1"/>
    <property type="molecule type" value="Genomic_DNA"/>
</dbReference>
<gene>
    <name evidence="1" type="primary">Contig5595.g5990</name>
    <name evidence="1" type="ORF">STYLEM_12209</name>
</gene>
<name>A0A078AQE8_STYLE</name>
<accession>A0A078AQE8</accession>
<proteinExistence type="predicted"/>
<evidence type="ECO:0000313" key="1">
    <source>
        <dbReference type="EMBL" id="CDW83168.1"/>
    </source>
</evidence>
<dbReference type="InParanoid" id="A0A078AQE8"/>
<keyword evidence="2" id="KW-1185">Reference proteome</keyword>
<protein>
    <submittedName>
        <fullName evidence="1">Uncharacterized protein</fullName>
    </submittedName>
</protein>
<dbReference type="AlphaFoldDB" id="A0A078AQE8"/>
<evidence type="ECO:0000313" key="2">
    <source>
        <dbReference type="Proteomes" id="UP000039865"/>
    </source>
</evidence>
<sequence length="175" mass="20528">MSRLQSGTLQESGPSQLSRRFIERNLKIIIINNYQSILKQIYSLNIGSLKEKSSEMLNEGDEEETDVTQQLKSPKNLMTQMVENFKIRRLITYQISLLTKKSFDPNLNEQHFQPQAINIDFKIQENFIPEENQEALEITSQHRTKQDPKDLRAKMFVISMNQYNMGQLQIQENFS</sequence>
<organism evidence="1 2">
    <name type="scientific">Stylonychia lemnae</name>
    <name type="common">Ciliate</name>
    <dbReference type="NCBI Taxonomy" id="5949"/>
    <lineage>
        <taxon>Eukaryota</taxon>
        <taxon>Sar</taxon>
        <taxon>Alveolata</taxon>
        <taxon>Ciliophora</taxon>
        <taxon>Intramacronucleata</taxon>
        <taxon>Spirotrichea</taxon>
        <taxon>Stichotrichia</taxon>
        <taxon>Sporadotrichida</taxon>
        <taxon>Oxytrichidae</taxon>
        <taxon>Stylonychinae</taxon>
        <taxon>Stylonychia</taxon>
    </lineage>
</organism>
<reference evidence="1 2" key="1">
    <citation type="submission" date="2014-06" db="EMBL/GenBank/DDBJ databases">
        <authorList>
            <person name="Swart Estienne"/>
        </authorList>
    </citation>
    <scope>NUCLEOTIDE SEQUENCE [LARGE SCALE GENOMIC DNA]</scope>
    <source>
        <strain evidence="1 2">130c</strain>
    </source>
</reference>